<protein>
    <recommendedName>
        <fullName evidence="7">Leucine rich repeat protein</fullName>
    </recommendedName>
</protein>
<organism evidence="5 6">
    <name type="scientific">Talaromyces stipitatus (strain ATCC 10500 / CBS 375.48 / QM 6759 / NRRL 1006)</name>
    <name type="common">Penicillium stipitatum</name>
    <dbReference type="NCBI Taxonomy" id="441959"/>
    <lineage>
        <taxon>Eukaryota</taxon>
        <taxon>Fungi</taxon>
        <taxon>Dikarya</taxon>
        <taxon>Ascomycota</taxon>
        <taxon>Pezizomycotina</taxon>
        <taxon>Eurotiomycetes</taxon>
        <taxon>Eurotiomycetidae</taxon>
        <taxon>Eurotiales</taxon>
        <taxon>Trichocomaceae</taxon>
        <taxon>Talaromyces</taxon>
        <taxon>Talaromyces sect. Talaromyces</taxon>
    </lineage>
</organism>
<dbReference type="GeneID" id="8105714"/>
<evidence type="ECO:0000313" key="6">
    <source>
        <dbReference type="Proteomes" id="UP000001745"/>
    </source>
</evidence>
<dbReference type="EMBL" id="EQ962655">
    <property type="protein sequence ID" value="EED17415.1"/>
    <property type="molecule type" value="Genomic_DNA"/>
</dbReference>
<dbReference type="InParanoid" id="B8MAJ1"/>
<dbReference type="OMA" id="CKSIIWR"/>
<dbReference type="SUPFAM" id="SSF52047">
    <property type="entry name" value="RNI-like"/>
    <property type="match status" value="1"/>
</dbReference>
<dbReference type="AlphaFoldDB" id="B8MAJ1"/>
<evidence type="ECO:0000256" key="1">
    <source>
        <dbReference type="ARBA" id="ARBA00022468"/>
    </source>
</evidence>
<dbReference type="GO" id="GO:0005634">
    <property type="term" value="C:nucleus"/>
    <property type="evidence" value="ECO:0007669"/>
    <property type="project" value="TreeGrafter"/>
</dbReference>
<gene>
    <name evidence="5" type="ORF">TSTA_112490</name>
</gene>
<dbReference type="PANTHER" id="PTHR24113:SF12">
    <property type="entry name" value="RAN GTPASE-ACTIVATING PROTEIN 1"/>
    <property type="match status" value="1"/>
</dbReference>
<dbReference type="Pfam" id="PF13516">
    <property type="entry name" value="LRR_6"/>
    <property type="match status" value="1"/>
</dbReference>
<dbReference type="RefSeq" id="XP_002481407.1">
    <property type="nucleotide sequence ID" value="XM_002481362.1"/>
</dbReference>
<keyword evidence="3" id="KW-0677">Repeat</keyword>
<dbReference type="GO" id="GO:0005096">
    <property type="term" value="F:GTPase activator activity"/>
    <property type="evidence" value="ECO:0007669"/>
    <property type="project" value="UniProtKB-KW"/>
</dbReference>
<dbReference type="GO" id="GO:0048471">
    <property type="term" value="C:perinuclear region of cytoplasm"/>
    <property type="evidence" value="ECO:0007669"/>
    <property type="project" value="TreeGrafter"/>
</dbReference>
<feature type="compositionally biased region" description="Polar residues" evidence="4">
    <location>
        <begin position="203"/>
        <end position="221"/>
    </location>
</feature>
<feature type="region of interest" description="Disordered" evidence="4">
    <location>
        <begin position="193"/>
        <end position="221"/>
    </location>
</feature>
<dbReference type="Proteomes" id="UP000001745">
    <property type="component" value="Unassembled WGS sequence"/>
</dbReference>
<dbReference type="PhylomeDB" id="B8MAJ1"/>
<dbReference type="InterPro" id="IPR027038">
    <property type="entry name" value="RanGap"/>
</dbReference>
<evidence type="ECO:0000313" key="5">
    <source>
        <dbReference type="EMBL" id="EED17415.1"/>
    </source>
</evidence>
<dbReference type="Gene3D" id="3.80.10.10">
    <property type="entry name" value="Ribonuclease Inhibitor"/>
    <property type="match status" value="1"/>
</dbReference>
<dbReference type="GO" id="GO:0031267">
    <property type="term" value="F:small GTPase binding"/>
    <property type="evidence" value="ECO:0007669"/>
    <property type="project" value="TreeGrafter"/>
</dbReference>
<feature type="compositionally biased region" description="Polar residues" evidence="4">
    <location>
        <begin position="567"/>
        <end position="577"/>
    </location>
</feature>
<dbReference type="OrthoDB" id="9876299at2759"/>
<evidence type="ECO:0008006" key="7">
    <source>
        <dbReference type="Google" id="ProtNLM"/>
    </source>
</evidence>
<feature type="compositionally biased region" description="Basic and acidic residues" evidence="4">
    <location>
        <begin position="423"/>
        <end position="433"/>
    </location>
</feature>
<name>B8MAJ1_TALSN</name>
<dbReference type="InterPro" id="IPR032675">
    <property type="entry name" value="LRR_dom_sf"/>
</dbReference>
<dbReference type="VEuPathDB" id="FungiDB:TSTA_112490"/>
<keyword evidence="1" id="KW-0343">GTPase activation</keyword>
<evidence type="ECO:0000256" key="2">
    <source>
        <dbReference type="ARBA" id="ARBA00022614"/>
    </source>
</evidence>
<dbReference type="InterPro" id="IPR001611">
    <property type="entry name" value="Leu-rich_rpt"/>
</dbReference>
<feature type="compositionally biased region" description="Basic and acidic residues" evidence="4">
    <location>
        <begin position="555"/>
        <end position="564"/>
    </location>
</feature>
<dbReference type="GO" id="GO:0006913">
    <property type="term" value="P:nucleocytoplasmic transport"/>
    <property type="evidence" value="ECO:0007669"/>
    <property type="project" value="TreeGrafter"/>
</dbReference>
<accession>B8MAJ1</accession>
<keyword evidence="2" id="KW-0433">Leucine-rich repeat</keyword>
<dbReference type="HOGENOM" id="CLU_018351_0_0_1"/>
<dbReference type="PANTHER" id="PTHR24113">
    <property type="entry name" value="RAN GTPASE-ACTIVATING PROTEIN 1"/>
    <property type="match status" value="1"/>
</dbReference>
<feature type="region of interest" description="Disordered" evidence="4">
    <location>
        <begin position="419"/>
        <end position="470"/>
    </location>
</feature>
<evidence type="ECO:0000256" key="3">
    <source>
        <dbReference type="ARBA" id="ARBA00022737"/>
    </source>
</evidence>
<sequence length="664" mass="74515">MVRLNYTSRKISGVKAGLAVKKDLNKRIPSTPNFRVRDPVLEIDISGKELTDDGFNEFILDLRIALQSASPEYPQGINKLQELHLKGNQLTVNALVELAKIIQLSSRDLKELDVSNNDISIITISDAQKWKYFLQSFSQCCVLKKIDFSGNSLGARGIEILARVYIRSELDFVETVVDSEEDEHLNDLELEETTQRGEHAVVSQATKEVSRRSQTSPSKAHTYTDAEFRRYACTRGLRSVPYLILQDVSMTNGAIIHLAEMIRMHRTPETLLPFLPGGKPLNLPPSEYGAGGIYWLPNDGISELSVRLMKLMEQMQRSIAENESDDELAVDFDEFNFDDLDHEEMERNQEERERRRRHRQALTVNLGRATSQQRIHTLGTEGLRKSVLWHCALRMLAVSRAILLDFTSRPTPVEEELAASKKSRLEQLRRQDATRSSLPVDKRHASPKLNDQLLTGISSQERPLSSSPRCLSTRTVVDGWSTKFDDIPRGALISSLRFDPKSSTFDHMFPAMHHTPENPLLQVNPPPVAAAMPNYPCIIESEHDIKASGHVLKGGKSDTKKDGGVHPSSSSPTTLSCGGKIATTTGNYRSKYQFGLPLHLWRRIIAEAMGVNGILHPDQQMKIVSYAASWGALEAEMSINGAAEHQQLWKILDSIDCFTYKPLS</sequence>
<reference evidence="6" key="1">
    <citation type="journal article" date="2015" name="Genome Announc.">
        <title>Genome sequence of the AIDS-associated pathogen Penicillium marneffei (ATCC18224) and its near taxonomic relative Talaromyces stipitatus (ATCC10500).</title>
        <authorList>
            <person name="Nierman W.C."/>
            <person name="Fedorova-Abrams N.D."/>
            <person name="Andrianopoulos A."/>
        </authorList>
    </citation>
    <scope>NUCLEOTIDE SEQUENCE [LARGE SCALE GENOMIC DNA]</scope>
    <source>
        <strain evidence="6">ATCC 10500 / CBS 375.48 / QM 6759 / NRRL 1006</strain>
    </source>
</reference>
<feature type="compositionally biased region" description="Polar residues" evidence="4">
    <location>
        <begin position="452"/>
        <end position="470"/>
    </location>
</feature>
<dbReference type="eggNOG" id="ENOG502S5T4">
    <property type="taxonomic scope" value="Eukaryota"/>
</dbReference>
<keyword evidence="6" id="KW-1185">Reference proteome</keyword>
<dbReference type="GO" id="GO:0005829">
    <property type="term" value="C:cytosol"/>
    <property type="evidence" value="ECO:0007669"/>
    <property type="project" value="TreeGrafter"/>
</dbReference>
<evidence type="ECO:0000256" key="4">
    <source>
        <dbReference type="SAM" id="MobiDB-lite"/>
    </source>
</evidence>
<proteinExistence type="predicted"/>
<feature type="region of interest" description="Disordered" evidence="4">
    <location>
        <begin position="552"/>
        <end position="577"/>
    </location>
</feature>